<evidence type="ECO:0000256" key="1">
    <source>
        <dbReference type="ARBA" id="ARBA00022387"/>
    </source>
</evidence>
<dbReference type="InterPro" id="IPR036607">
    <property type="entry name" value="PRKCSH"/>
</dbReference>
<keyword evidence="2" id="KW-0732">Signal</keyword>
<dbReference type="GO" id="GO:0006491">
    <property type="term" value="P:N-glycan processing"/>
    <property type="evidence" value="ECO:0007669"/>
    <property type="project" value="TreeGrafter"/>
</dbReference>
<dbReference type="PANTHER" id="PTHR12630:SF1">
    <property type="entry name" value="GLUCOSIDASE 2 SUBUNIT BETA"/>
    <property type="match status" value="1"/>
</dbReference>
<feature type="region of interest" description="Disordered" evidence="6">
    <location>
        <begin position="229"/>
        <end position="271"/>
    </location>
</feature>
<evidence type="ECO:0000313" key="9">
    <source>
        <dbReference type="Proteomes" id="UP000054350"/>
    </source>
</evidence>
<dbReference type="Pfam" id="PF12999">
    <property type="entry name" value="PRKCSH-like"/>
    <property type="match status" value="1"/>
</dbReference>
<evidence type="ECO:0000256" key="5">
    <source>
        <dbReference type="SAM" id="Coils"/>
    </source>
</evidence>
<dbReference type="eggNOG" id="KOG2397">
    <property type="taxonomic scope" value="Eukaryota"/>
</dbReference>
<dbReference type="SUPFAM" id="SSF57424">
    <property type="entry name" value="LDL receptor-like module"/>
    <property type="match status" value="1"/>
</dbReference>
<keyword evidence="3" id="KW-0256">Endoplasmic reticulum</keyword>
<dbReference type="OMA" id="YENGQHC"/>
<protein>
    <recommendedName>
        <fullName evidence="1">Glucosidase 2 subunit beta</fullName>
    </recommendedName>
</protein>
<evidence type="ECO:0000256" key="2">
    <source>
        <dbReference type="ARBA" id="ARBA00022729"/>
    </source>
</evidence>
<feature type="compositionally biased region" description="Low complexity" evidence="6">
    <location>
        <begin position="249"/>
        <end position="268"/>
    </location>
</feature>
<dbReference type="VEuPathDB" id="FungiDB:AMAG_13676"/>
<name>A0A0L0T3K5_ALLM3</name>
<evidence type="ECO:0000256" key="4">
    <source>
        <dbReference type="ARBA" id="ARBA00023157"/>
    </source>
</evidence>
<keyword evidence="9" id="KW-1185">Reference proteome</keyword>
<dbReference type="Pfam" id="PF13015">
    <property type="entry name" value="PRKCSH_1"/>
    <property type="match status" value="1"/>
</dbReference>
<dbReference type="Proteomes" id="UP000054350">
    <property type="component" value="Unassembled WGS sequence"/>
</dbReference>
<evidence type="ECO:0000313" key="8">
    <source>
        <dbReference type="EMBL" id="KNE69296.1"/>
    </source>
</evidence>
<dbReference type="PROSITE" id="PS51914">
    <property type="entry name" value="MRH"/>
    <property type="match status" value="1"/>
</dbReference>
<dbReference type="AlphaFoldDB" id="A0A0L0T3K5"/>
<dbReference type="STRING" id="578462.A0A0L0T3K5"/>
<dbReference type="InterPro" id="IPR039794">
    <property type="entry name" value="Gtb1-like"/>
</dbReference>
<evidence type="ECO:0000259" key="7">
    <source>
        <dbReference type="PROSITE" id="PS51914"/>
    </source>
</evidence>
<evidence type="ECO:0000256" key="6">
    <source>
        <dbReference type="SAM" id="MobiDB-lite"/>
    </source>
</evidence>
<reference evidence="8 9" key="1">
    <citation type="submission" date="2009-11" db="EMBL/GenBank/DDBJ databases">
        <title>Annotation of Allomyces macrogynus ATCC 38327.</title>
        <authorList>
            <consortium name="The Broad Institute Genome Sequencing Platform"/>
            <person name="Russ C."/>
            <person name="Cuomo C."/>
            <person name="Burger G."/>
            <person name="Gray M.W."/>
            <person name="Holland P.W.H."/>
            <person name="King N."/>
            <person name="Lang F.B.F."/>
            <person name="Roger A.J."/>
            <person name="Ruiz-Trillo I."/>
            <person name="Young S.K."/>
            <person name="Zeng Q."/>
            <person name="Gargeya S."/>
            <person name="Fitzgerald M."/>
            <person name="Haas B."/>
            <person name="Abouelleil A."/>
            <person name="Alvarado L."/>
            <person name="Arachchi H.M."/>
            <person name="Berlin A."/>
            <person name="Chapman S.B."/>
            <person name="Gearin G."/>
            <person name="Goldberg J."/>
            <person name="Griggs A."/>
            <person name="Gujja S."/>
            <person name="Hansen M."/>
            <person name="Heiman D."/>
            <person name="Howarth C."/>
            <person name="Larimer J."/>
            <person name="Lui A."/>
            <person name="MacDonald P.J.P."/>
            <person name="McCowen C."/>
            <person name="Montmayeur A."/>
            <person name="Murphy C."/>
            <person name="Neiman D."/>
            <person name="Pearson M."/>
            <person name="Priest M."/>
            <person name="Roberts A."/>
            <person name="Saif S."/>
            <person name="Shea T."/>
            <person name="Sisk P."/>
            <person name="Stolte C."/>
            <person name="Sykes S."/>
            <person name="Wortman J."/>
            <person name="Nusbaum C."/>
            <person name="Birren B."/>
        </authorList>
    </citation>
    <scope>NUCLEOTIDE SEQUENCE [LARGE SCALE GENOMIC DNA]</scope>
    <source>
        <strain evidence="8 9">ATCC 38327</strain>
    </source>
</reference>
<dbReference type="InterPro" id="IPR044865">
    <property type="entry name" value="MRH_dom"/>
</dbReference>
<feature type="domain" description="MRH" evidence="7">
    <location>
        <begin position="343"/>
        <end position="439"/>
    </location>
</feature>
<dbReference type="GO" id="GO:0017177">
    <property type="term" value="C:glucosidase II complex"/>
    <property type="evidence" value="ECO:0007669"/>
    <property type="project" value="TreeGrafter"/>
</dbReference>
<dbReference type="InterPro" id="IPR009011">
    <property type="entry name" value="Man6P_isomerase_rcpt-bd_dom_sf"/>
</dbReference>
<dbReference type="SUPFAM" id="SSF50911">
    <property type="entry name" value="Mannose 6-phosphate receptor domain"/>
    <property type="match status" value="1"/>
</dbReference>
<dbReference type="PANTHER" id="PTHR12630">
    <property type="entry name" value="N-LINKED OLIGOSACCHARIDE PROCESSING"/>
    <property type="match status" value="1"/>
</dbReference>
<sequence length="454" mass="48955">MMVPEPAPIAIFCDQRRSVRDTNGARTGARQASGVSVTVILLAVAALTATAVAAADATSGKVATSLRGVAKSKLDLYRPRTDGQWTCLDASKAIPFAAVNDDYCDCPDGSDEPGTAACNNGRFHCANVGHRPVDIPSSRINDGVCEPECCDGSDEYNGKITCPNTCAETGAAWRKQQEDAARKLAEGLRKKEEYRQRAIKGKAQAEQDMAMVEIKLRAIESELTALRAARDTAETDERAAQDRANAGPSSTESTESADSTSTATATESPVPDSWFDKVKAKIVDLVVPKRTPLDMAKKAADDARQKVWDAESKQRDLETQKSDLRAKLETDVGSEPAYGALVGQCFTMTTAEYTYELCPFRHAEQRNSAGYGATRLGTWGKWTDDGQWSLTNGQYCWNGPDRSVKVALECGVEDALVEIAEPNKCEYTMRFTTPAACVENEGGKAVKGGAHDEL</sequence>
<gene>
    <name evidence="8" type="ORF">AMAG_13676</name>
</gene>
<accession>A0A0L0T3K5</accession>
<dbReference type="InterPro" id="IPR028146">
    <property type="entry name" value="PRKCSH_N"/>
</dbReference>
<organism evidence="8 9">
    <name type="scientific">Allomyces macrogynus (strain ATCC 38327)</name>
    <name type="common">Allomyces javanicus var. macrogynus</name>
    <dbReference type="NCBI Taxonomy" id="578462"/>
    <lineage>
        <taxon>Eukaryota</taxon>
        <taxon>Fungi</taxon>
        <taxon>Fungi incertae sedis</taxon>
        <taxon>Blastocladiomycota</taxon>
        <taxon>Blastocladiomycetes</taxon>
        <taxon>Blastocladiales</taxon>
        <taxon>Blastocladiaceae</taxon>
        <taxon>Allomyces</taxon>
    </lineage>
</organism>
<reference evidence="9" key="2">
    <citation type="submission" date="2009-11" db="EMBL/GenBank/DDBJ databases">
        <title>The Genome Sequence of Allomyces macrogynus strain ATCC 38327.</title>
        <authorList>
            <consortium name="The Broad Institute Genome Sequencing Platform"/>
            <person name="Russ C."/>
            <person name="Cuomo C."/>
            <person name="Shea T."/>
            <person name="Young S.K."/>
            <person name="Zeng Q."/>
            <person name="Koehrsen M."/>
            <person name="Haas B."/>
            <person name="Borodovsky M."/>
            <person name="Guigo R."/>
            <person name="Alvarado L."/>
            <person name="Berlin A."/>
            <person name="Borenstein D."/>
            <person name="Chen Z."/>
            <person name="Engels R."/>
            <person name="Freedman E."/>
            <person name="Gellesch M."/>
            <person name="Goldberg J."/>
            <person name="Griggs A."/>
            <person name="Gujja S."/>
            <person name="Heiman D."/>
            <person name="Hepburn T."/>
            <person name="Howarth C."/>
            <person name="Jen D."/>
            <person name="Larson L."/>
            <person name="Lewis B."/>
            <person name="Mehta T."/>
            <person name="Park D."/>
            <person name="Pearson M."/>
            <person name="Roberts A."/>
            <person name="Saif S."/>
            <person name="Shenoy N."/>
            <person name="Sisk P."/>
            <person name="Stolte C."/>
            <person name="Sykes S."/>
            <person name="Walk T."/>
            <person name="White J."/>
            <person name="Yandava C."/>
            <person name="Burger G."/>
            <person name="Gray M.W."/>
            <person name="Holland P.W.H."/>
            <person name="King N."/>
            <person name="Lang F.B.F."/>
            <person name="Roger A.J."/>
            <person name="Ruiz-Trillo I."/>
            <person name="Lander E."/>
            <person name="Nusbaum C."/>
        </authorList>
    </citation>
    <scope>NUCLEOTIDE SEQUENCE [LARGE SCALE GENOMIC DNA]</scope>
    <source>
        <strain evidence="9">ATCC 38327</strain>
    </source>
</reference>
<feature type="compositionally biased region" description="Basic and acidic residues" evidence="6">
    <location>
        <begin position="229"/>
        <end position="241"/>
    </location>
</feature>
<feature type="coiled-coil region" evidence="5">
    <location>
        <begin position="293"/>
        <end position="320"/>
    </location>
</feature>
<evidence type="ECO:0000256" key="3">
    <source>
        <dbReference type="ARBA" id="ARBA00022824"/>
    </source>
</evidence>
<dbReference type="Gene3D" id="2.70.130.10">
    <property type="entry name" value="Mannose-6-phosphate receptor binding domain"/>
    <property type="match status" value="1"/>
</dbReference>
<keyword evidence="4" id="KW-1015">Disulfide bond</keyword>
<dbReference type="InterPro" id="IPR036055">
    <property type="entry name" value="LDL_receptor-like_sf"/>
</dbReference>
<keyword evidence="5" id="KW-0175">Coiled coil</keyword>
<dbReference type="OrthoDB" id="28322at2759"/>
<proteinExistence type="predicted"/>
<dbReference type="EMBL" id="GG745360">
    <property type="protein sequence ID" value="KNE69296.1"/>
    <property type="molecule type" value="Genomic_DNA"/>
</dbReference>